<dbReference type="OrthoDB" id="2013775at2759"/>
<dbReference type="OMA" id="RIANEHT"/>
<organism evidence="1 2">
    <name type="scientific">Haemaphysalis longicornis</name>
    <name type="common">Bush tick</name>
    <dbReference type="NCBI Taxonomy" id="44386"/>
    <lineage>
        <taxon>Eukaryota</taxon>
        <taxon>Metazoa</taxon>
        <taxon>Ecdysozoa</taxon>
        <taxon>Arthropoda</taxon>
        <taxon>Chelicerata</taxon>
        <taxon>Arachnida</taxon>
        <taxon>Acari</taxon>
        <taxon>Parasitiformes</taxon>
        <taxon>Ixodida</taxon>
        <taxon>Ixodoidea</taxon>
        <taxon>Ixodidae</taxon>
        <taxon>Haemaphysalinae</taxon>
        <taxon>Haemaphysalis</taxon>
    </lineage>
</organism>
<evidence type="ECO:0000313" key="2">
    <source>
        <dbReference type="Proteomes" id="UP000821853"/>
    </source>
</evidence>
<proteinExistence type="predicted"/>
<keyword evidence="2" id="KW-1185">Reference proteome</keyword>
<evidence type="ECO:0000313" key="1">
    <source>
        <dbReference type="EMBL" id="KAH9379769.1"/>
    </source>
</evidence>
<reference evidence="1 2" key="1">
    <citation type="journal article" date="2020" name="Cell">
        <title>Large-Scale Comparative Analyses of Tick Genomes Elucidate Their Genetic Diversity and Vector Capacities.</title>
        <authorList>
            <consortium name="Tick Genome and Microbiome Consortium (TIGMIC)"/>
            <person name="Jia N."/>
            <person name="Wang J."/>
            <person name="Shi W."/>
            <person name="Du L."/>
            <person name="Sun Y."/>
            <person name="Zhan W."/>
            <person name="Jiang J.F."/>
            <person name="Wang Q."/>
            <person name="Zhang B."/>
            <person name="Ji P."/>
            <person name="Bell-Sakyi L."/>
            <person name="Cui X.M."/>
            <person name="Yuan T.T."/>
            <person name="Jiang B.G."/>
            <person name="Yang W.F."/>
            <person name="Lam T.T."/>
            <person name="Chang Q.C."/>
            <person name="Ding S.J."/>
            <person name="Wang X.J."/>
            <person name="Zhu J.G."/>
            <person name="Ruan X.D."/>
            <person name="Zhao L."/>
            <person name="Wei J.T."/>
            <person name="Ye R.Z."/>
            <person name="Que T.C."/>
            <person name="Du C.H."/>
            <person name="Zhou Y.H."/>
            <person name="Cheng J.X."/>
            <person name="Dai P.F."/>
            <person name="Guo W.B."/>
            <person name="Han X.H."/>
            <person name="Huang E.J."/>
            <person name="Li L.F."/>
            <person name="Wei W."/>
            <person name="Gao Y.C."/>
            <person name="Liu J.Z."/>
            <person name="Shao H.Z."/>
            <person name="Wang X."/>
            <person name="Wang C.C."/>
            <person name="Yang T.C."/>
            <person name="Huo Q.B."/>
            <person name="Li W."/>
            <person name="Chen H.Y."/>
            <person name="Chen S.E."/>
            <person name="Zhou L.G."/>
            <person name="Ni X.B."/>
            <person name="Tian J.H."/>
            <person name="Sheng Y."/>
            <person name="Liu T."/>
            <person name="Pan Y.S."/>
            <person name="Xia L.Y."/>
            <person name="Li J."/>
            <person name="Zhao F."/>
            <person name="Cao W.C."/>
        </authorList>
    </citation>
    <scope>NUCLEOTIDE SEQUENCE [LARGE SCALE GENOMIC DNA]</scope>
    <source>
        <strain evidence="1">HaeL-2018</strain>
    </source>
</reference>
<dbReference type="InterPro" id="IPR032675">
    <property type="entry name" value="LRR_dom_sf"/>
</dbReference>
<dbReference type="VEuPathDB" id="VectorBase:HLOH_062485"/>
<accession>A0A9J6GY59</accession>
<comment type="caution">
    <text evidence="1">The sequence shown here is derived from an EMBL/GenBank/DDBJ whole genome shotgun (WGS) entry which is preliminary data.</text>
</comment>
<dbReference type="Proteomes" id="UP000821853">
    <property type="component" value="Chromosome 8"/>
</dbReference>
<dbReference type="EMBL" id="JABSTR010000010">
    <property type="protein sequence ID" value="KAH9379769.1"/>
    <property type="molecule type" value="Genomic_DNA"/>
</dbReference>
<sequence>MTALRLEQIFKASLRLSGDRGTAALSPYPAQAAAVPHKDNRNNTPDFVHVGRGPTHIGALSPTHISTPGDKKATPQSFSRLIRREALCSVPASDKPQRDAAMAASLLRSLLSAVPLALLIAMCQSAQGSRYCPSKEIIYPCGCTQTRLGPRVLCTAVNNEQTLRTVLAYLSSYKLNAFTLRHINFTTTPDLFSGLRAVTVKIQDSVFRMHNSNSLRPFAVAGDVQDLDVRESFLDLGNSNLAVMHGLKYVTVRASSIGLLQKRWFDGMEGLNKLTIESTRLGGLEDNALAGLTEVEDISLVADTLEHLRRSYFPEHATRLTRLDFR</sequence>
<dbReference type="AlphaFoldDB" id="A0A9J6GY59"/>
<name>A0A9J6GY59_HAELO</name>
<protein>
    <submittedName>
        <fullName evidence="1">Uncharacterized protein</fullName>
    </submittedName>
</protein>
<dbReference type="Gene3D" id="3.80.10.10">
    <property type="entry name" value="Ribonuclease Inhibitor"/>
    <property type="match status" value="1"/>
</dbReference>
<dbReference type="SUPFAM" id="SSF52058">
    <property type="entry name" value="L domain-like"/>
    <property type="match status" value="1"/>
</dbReference>
<gene>
    <name evidence="1" type="ORF">HPB48_017653</name>
</gene>